<dbReference type="EMBL" id="BK059105">
    <property type="protein sequence ID" value="DAE30708.1"/>
    <property type="molecule type" value="Genomic_DNA"/>
</dbReference>
<sequence length="31" mass="3982">MFSWRLTNMYTRRNRKWIKHCSLLDSCRSKY</sequence>
<proteinExistence type="predicted"/>
<name>A0A8S5RIA7_9VIRU</name>
<evidence type="ECO:0000313" key="1">
    <source>
        <dbReference type="EMBL" id="DAE30708.1"/>
    </source>
</evidence>
<reference evidence="1" key="1">
    <citation type="journal article" date="2021" name="Proc. Natl. Acad. Sci. U.S.A.">
        <title>A Catalog of Tens of Thousands of Viruses from Human Metagenomes Reveals Hidden Associations with Chronic Diseases.</title>
        <authorList>
            <person name="Tisza M.J."/>
            <person name="Buck C.B."/>
        </authorList>
    </citation>
    <scope>NUCLEOTIDE SEQUENCE</scope>
    <source>
        <strain evidence="1">CtML55</strain>
    </source>
</reference>
<accession>A0A8S5RIA7</accession>
<protein>
    <submittedName>
        <fullName evidence="1">Enhancer of rudimentary-like protein</fullName>
    </submittedName>
</protein>
<organism evidence="1">
    <name type="scientific">virus sp. ctML55</name>
    <dbReference type="NCBI Taxonomy" id="2827627"/>
    <lineage>
        <taxon>Viruses</taxon>
    </lineage>
</organism>